<dbReference type="Gene3D" id="3.40.50.300">
    <property type="entry name" value="P-loop containing nucleotide triphosphate hydrolases"/>
    <property type="match status" value="1"/>
</dbReference>
<dbReference type="PROSITE" id="PS51716">
    <property type="entry name" value="G_IRG"/>
    <property type="match status" value="1"/>
</dbReference>
<reference evidence="4" key="1">
    <citation type="submission" date="2020-11" db="EMBL/GenBank/DDBJ databases">
        <authorList>
            <consortium name="DOE Joint Genome Institute"/>
            <person name="Ahrendt S."/>
            <person name="Riley R."/>
            <person name="Andreopoulos W."/>
            <person name="Labutti K."/>
            <person name="Pangilinan J."/>
            <person name="Ruiz-Duenas F.J."/>
            <person name="Barrasa J.M."/>
            <person name="Sanchez-Garcia M."/>
            <person name="Camarero S."/>
            <person name="Miyauchi S."/>
            <person name="Serrano A."/>
            <person name="Linde D."/>
            <person name="Babiker R."/>
            <person name="Drula E."/>
            <person name="Ayuso-Fernandez I."/>
            <person name="Pacheco R."/>
            <person name="Padilla G."/>
            <person name="Ferreira P."/>
            <person name="Barriuso J."/>
            <person name="Kellner H."/>
            <person name="Castanera R."/>
            <person name="Alfaro M."/>
            <person name="Ramirez L."/>
            <person name="Pisabarro A.G."/>
            <person name="Kuo A."/>
            <person name="Tritt A."/>
            <person name="Lipzen A."/>
            <person name="He G."/>
            <person name="Yan M."/>
            <person name="Ng V."/>
            <person name="Cullen D."/>
            <person name="Martin F."/>
            <person name="Rosso M.-N."/>
            <person name="Henrissat B."/>
            <person name="Hibbett D."/>
            <person name="Martinez A.T."/>
            <person name="Grigoriev I.V."/>
        </authorList>
    </citation>
    <scope>NUCLEOTIDE SEQUENCE</scope>
    <source>
        <strain evidence="4">AH 40177</strain>
    </source>
</reference>
<dbReference type="Proteomes" id="UP000772434">
    <property type="component" value="Unassembled WGS sequence"/>
</dbReference>
<feature type="region of interest" description="Disordered" evidence="2">
    <location>
        <begin position="286"/>
        <end position="305"/>
    </location>
</feature>
<evidence type="ECO:0000313" key="4">
    <source>
        <dbReference type="EMBL" id="KAF9061433.1"/>
    </source>
</evidence>
<dbReference type="AlphaFoldDB" id="A0A9P5PCQ0"/>
<comment type="caution">
    <text evidence="4">The sequence shown here is derived from an EMBL/GenBank/DDBJ whole genome shotgun (WGS) entry which is preliminary data.</text>
</comment>
<organism evidence="4 5">
    <name type="scientific">Rhodocollybia butyracea</name>
    <dbReference type="NCBI Taxonomy" id="206335"/>
    <lineage>
        <taxon>Eukaryota</taxon>
        <taxon>Fungi</taxon>
        <taxon>Dikarya</taxon>
        <taxon>Basidiomycota</taxon>
        <taxon>Agaricomycotina</taxon>
        <taxon>Agaricomycetes</taxon>
        <taxon>Agaricomycetidae</taxon>
        <taxon>Agaricales</taxon>
        <taxon>Marasmiineae</taxon>
        <taxon>Omphalotaceae</taxon>
        <taxon>Rhodocollybia</taxon>
    </lineage>
</organism>
<feature type="region of interest" description="Disordered" evidence="2">
    <location>
        <begin position="46"/>
        <end position="80"/>
    </location>
</feature>
<proteinExistence type="inferred from homology"/>
<dbReference type="PANTHER" id="PTHR14143">
    <property type="entry name" value="INTERFERON-INDUCIBLE GTPASE FAMILY MEMBER"/>
    <property type="match status" value="1"/>
</dbReference>
<evidence type="ECO:0000259" key="3">
    <source>
        <dbReference type="PROSITE" id="PS51716"/>
    </source>
</evidence>
<dbReference type="InterPro" id="IPR007743">
    <property type="entry name" value="Immunity-related_GTPase-like"/>
</dbReference>
<dbReference type="PANTHER" id="PTHR14143:SF1">
    <property type="entry name" value="IRG-TYPE G DOMAIN-CONTAINING PROTEIN"/>
    <property type="match status" value="1"/>
</dbReference>
<dbReference type="Pfam" id="PF05049">
    <property type="entry name" value="IIGP"/>
    <property type="match status" value="1"/>
</dbReference>
<feature type="domain" description="IRG-type G" evidence="3">
    <location>
        <begin position="157"/>
        <end position="350"/>
    </location>
</feature>
<dbReference type="EMBL" id="JADNRY010000202">
    <property type="protein sequence ID" value="KAF9061433.1"/>
    <property type="molecule type" value="Genomic_DNA"/>
</dbReference>
<dbReference type="OrthoDB" id="422720at2759"/>
<comment type="similarity">
    <text evidence="1">Belongs to the TRAFAC class dynamin-like GTPase superfamily. IRG family.</text>
</comment>
<dbReference type="GO" id="GO:0005525">
    <property type="term" value="F:GTP binding"/>
    <property type="evidence" value="ECO:0007669"/>
    <property type="project" value="InterPro"/>
</dbReference>
<sequence>MGGVVSAGKKIFKAISGIFRPNPTMAVIEHHHDNQAQLSEALLQANSTQQRANEAQRKAEEDQRKADEAQLRAEENQRSADEARLRIEAQAMEIVRQAKESQLQAENAQRRAEATLRDAEEVRRKVEAEYTFGIPLAELPTREEREETERRYHYRRDRLHIAIAGFTGTGKSSLINAFRGLKDIHKDAAATGHNETTKYVGRYPDPKLPVVWFDVPGAGTLNTPDWKYFNAQGLYIFDAVLIVFNQRFTATDIAILRNCKRYEIPSYIVRSQSDLTLQKIVKKKEEAKHCDDEDEDEDEEDDPRIVTEARREYKESTSESVAKNLKDAAESLKDATLADVAQKKVYLVSNDTVYAVVTGKKKNSKKLAFFDEKELVGDLLHDANERRLSN</sequence>
<evidence type="ECO:0000256" key="2">
    <source>
        <dbReference type="SAM" id="MobiDB-lite"/>
    </source>
</evidence>
<accession>A0A9P5PCQ0</accession>
<dbReference type="GO" id="GO:0016020">
    <property type="term" value="C:membrane"/>
    <property type="evidence" value="ECO:0007669"/>
    <property type="project" value="InterPro"/>
</dbReference>
<name>A0A9P5PCQ0_9AGAR</name>
<feature type="compositionally biased region" description="Basic and acidic residues" evidence="2">
    <location>
        <begin position="54"/>
        <end position="80"/>
    </location>
</feature>
<feature type="compositionally biased region" description="Acidic residues" evidence="2">
    <location>
        <begin position="292"/>
        <end position="302"/>
    </location>
</feature>
<dbReference type="InterPro" id="IPR027417">
    <property type="entry name" value="P-loop_NTPase"/>
</dbReference>
<dbReference type="SUPFAM" id="SSF52540">
    <property type="entry name" value="P-loop containing nucleoside triphosphate hydrolases"/>
    <property type="match status" value="1"/>
</dbReference>
<evidence type="ECO:0000256" key="1">
    <source>
        <dbReference type="ARBA" id="ARBA00005429"/>
    </source>
</evidence>
<gene>
    <name evidence="4" type="ORF">BDP27DRAFT_1272356</name>
</gene>
<protein>
    <submittedName>
        <fullName evidence="4">Interferon-inducible GTPase-domain-containing protein</fullName>
    </submittedName>
</protein>
<dbReference type="InterPro" id="IPR030385">
    <property type="entry name" value="G_IRG_dom"/>
</dbReference>
<keyword evidence="5" id="KW-1185">Reference proteome</keyword>
<evidence type="ECO:0000313" key="5">
    <source>
        <dbReference type="Proteomes" id="UP000772434"/>
    </source>
</evidence>